<feature type="chain" id="PRO_5012227222" evidence="1">
    <location>
        <begin position="16"/>
        <end position="322"/>
    </location>
</feature>
<protein>
    <submittedName>
        <fullName evidence="4">Peptidase S1 domain-containing protein</fullName>
    </submittedName>
</protein>
<dbReference type="WBParaSite" id="L893_g5470.t1">
    <property type="protein sequence ID" value="L893_g5470.t1"/>
    <property type="gene ID" value="L893_g5470"/>
</dbReference>
<dbReference type="InterPro" id="IPR051333">
    <property type="entry name" value="CLIP_Serine_Protease"/>
</dbReference>
<dbReference type="PROSITE" id="PS50240">
    <property type="entry name" value="TRYPSIN_DOM"/>
    <property type="match status" value="1"/>
</dbReference>
<dbReference type="InterPro" id="IPR009003">
    <property type="entry name" value="Peptidase_S1_PA"/>
</dbReference>
<dbReference type="PROSITE" id="PS00134">
    <property type="entry name" value="TRYPSIN_HIS"/>
    <property type="match status" value="1"/>
</dbReference>
<evidence type="ECO:0000313" key="4">
    <source>
        <dbReference type="WBParaSite" id="L893_g5470.t1"/>
    </source>
</evidence>
<evidence type="ECO:0000313" key="3">
    <source>
        <dbReference type="Proteomes" id="UP000095287"/>
    </source>
</evidence>
<dbReference type="SUPFAM" id="SSF50494">
    <property type="entry name" value="Trypsin-like serine proteases"/>
    <property type="match status" value="1"/>
</dbReference>
<name>A0A1I8AFN4_9BILA</name>
<keyword evidence="3" id="KW-1185">Reference proteome</keyword>
<accession>A0A1I8AFN4</accession>
<dbReference type="PANTHER" id="PTHR24260">
    <property type="match status" value="1"/>
</dbReference>
<dbReference type="Pfam" id="PF00089">
    <property type="entry name" value="Trypsin"/>
    <property type="match status" value="1"/>
</dbReference>
<dbReference type="Gene3D" id="2.40.10.10">
    <property type="entry name" value="Trypsin-like serine proteases"/>
    <property type="match status" value="2"/>
</dbReference>
<dbReference type="PANTHER" id="PTHR24260:SF141">
    <property type="entry name" value="TRYPSIN-LIKE PROTEASE TRY-5"/>
    <property type="match status" value="1"/>
</dbReference>
<dbReference type="GO" id="GO:0006508">
    <property type="term" value="P:proteolysis"/>
    <property type="evidence" value="ECO:0007669"/>
    <property type="project" value="InterPro"/>
</dbReference>
<proteinExistence type="predicted"/>
<dbReference type="SMART" id="SM00020">
    <property type="entry name" value="Tryp_SPc"/>
    <property type="match status" value="1"/>
</dbReference>
<dbReference type="InterPro" id="IPR018114">
    <property type="entry name" value="TRYPSIN_HIS"/>
</dbReference>
<organism evidence="3 4">
    <name type="scientific">Steinernema glaseri</name>
    <dbReference type="NCBI Taxonomy" id="37863"/>
    <lineage>
        <taxon>Eukaryota</taxon>
        <taxon>Metazoa</taxon>
        <taxon>Ecdysozoa</taxon>
        <taxon>Nematoda</taxon>
        <taxon>Chromadorea</taxon>
        <taxon>Rhabditida</taxon>
        <taxon>Tylenchina</taxon>
        <taxon>Panagrolaimomorpha</taxon>
        <taxon>Strongyloidoidea</taxon>
        <taxon>Steinernematidae</taxon>
        <taxon>Steinernema</taxon>
    </lineage>
</organism>
<feature type="domain" description="Peptidase S1" evidence="2">
    <location>
        <begin position="52"/>
        <end position="294"/>
    </location>
</feature>
<evidence type="ECO:0000259" key="2">
    <source>
        <dbReference type="PROSITE" id="PS50240"/>
    </source>
</evidence>
<sequence length="322" mass="35666">MELFVLLAVLALSQGRRLTAQENRERFLHCGSAPDDSPTPTTAQTDSSQFKILGGRNSGPRPYAAQLIYENGNDGDHCGGTMISSRHVLTAAHCVYEDREKFCNGTLYAPRNNATRWTVVLKSRCGHLNTDPSCDEKDAKIFAKPTKIFVNLNFFKRYCEKGGDIAIFELDRDYLPEEGVVPACLAAELDARKTQGGFHNYLQEVNLKLQGCTSGFAPDDALCTEEIDKNVCRGDSGGGLMIPAAVNNKPTVIGLVSHGARCINMWFSYYKHKYPGGVFTDVRGYNRFICRTTGVCPFAKLKKQKKFTIDEIPLFLADNPSK</sequence>
<dbReference type="InterPro" id="IPR001314">
    <property type="entry name" value="Peptidase_S1A"/>
</dbReference>
<dbReference type="InterPro" id="IPR043504">
    <property type="entry name" value="Peptidase_S1_PA_chymotrypsin"/>
</dbReference>
<keyword evidence="1" id="KW-0732">Signal</keyword>
<dbReference type="GO" id="GO:0004252">
    <property type="term" value="F:serine-type endopeptidase activity"/>
    <property type="evidence" value="ECO:0007669"/>
    <property type="project" value="InterPro"/>
</dbReference>
<feature type="signal peptide" evidence="1">
    <location>
        <begin position="1"/>
        <end position="15"/>
    </location>
</feature>
<reference evidence="4" key="1">
    <citation type="submission" date="2016-11" db="UniProtKB">
        <authorList>
            <consortium name="WormBaseParasite"/>
        </authorList>
    </citation>
    <scope>IDENTIFICATION</scope>
</reference>
<dbReference type="InterPro" id="IPR001254">
    <property type="entry name" value="Trypsin_dom"/>
</dbReference>
<evidence type="ECO:0000256" key="1">
    <source>
        <dbReference type="SAM" id="SignalP"/>
    </source>
</evidence>
<dbReference type="AlphaFoldDB" id="A0A1I8AFN4"/>
<dbReference type="Proteomes" id="UP000095287">
    <property type="component" value="Unplaced"/>
</dbReference>
<dbReference type="PRINTS" id="PR00722">
    <property type="entry name" value="CHYMOTRYPSIN"/>
</dbReference>